<organism evidence="7 8">
    <name type="scientific">Ferrimicrobium acidiphilum</name>
    <dbReference type="NCBI Taxonomy" id="121039"/>
    <lineage>
        <taxon>Bacteria</taxon>
        <taxon>Bacillati</taxon>
        <taxon>Actinomycetota</taxon>
        <taxon>Acidimicrobiia</taxon>
        <taxon>Acidimicrobiales</taxon>
        <taxon>Acidimicrobiaceae</taxon>
        <taxon>Ferrimicrobium</taxon>
    </lineage>
</organism>
<dbReference type="InterPro" id="IPR004803">
    <property type="entry name" value="TGT"/>
</dbReference>
<evidence type="ECO:0000256" key="2">
    <source>
        <dbReference type="ARBA" id="ARBA00022679"/>
    </source>
</evidence>
<dbReference type="NCBIfam" id="TIGR00430">
    <property type="entry name" value="Q_tRNA_tgt"/>
    <property type="match status" value="1"/>
</dbReference>
<keyword evidence="5" id="KW-0479">Metal-binding</keyword>
<feature type="binding site" evidence="5">
    <location>
        <position position="179"/>
    </location>
    <ligand>
        <name>substrate</name>
    </ligand>
</feature>
<dbReference type="RefSeq" id="WP_298383275.1">
    <property type="nucleotide sequence ID" value="NZ_JBFSHR010000074.1"/>
</dbReference>
<feature type="binding site" evidence="5">
    <location>
        <begin position="85"/>
        <end position="89"/>
    </location>
    <ligand>
        <name>substrate</name>
    </ligand>
</feature>
<proteinExistence type="inferred from homology"/>
<feature type="binding site" evidence="5">
    <location>
        <position position="137"/>
    </location>
    <ligand>
        <name>substrate</name>
    </ligand>
</feature>
<feature type="binding site" evidence="5">
    <location>
        <position position="325"/>
    </location>
    <ligand>
        <name>Zn(2+)</name>
        <dbReference type="ChEBI" id="CHEBI:29105"/>
    </ligand>
</feature>
<dbReference type="PANTHER" id="PTHR46499:SF1">
    <property type="entry name" value="QUEUINE TRNA-RIBOSYLTRANSFERASE"/>
    <property type="match status" value="1"/>
</dbReference>
<reference evidence="7 8" key="1">
    <citation type="submission" date="2024-07" db="EMBL/GenBank/DDBJ databases">
        <title>Draft Genome Sequence of Ferrimicrobium acidiphilum Strain YE2023, Isolated from a Pulp of Bioleach Reactor.</title>
        <authorList>
            <person name="Elkina Y.A."/>
            <person name="Bulaeva A.G."/>
            <person name="Beletsky A.V."/>
            <person name="Mardanov A.V."/>
        </authorList>
    </citation>
    <scope>NUCLEOTIDE SEQUENCE [LARGE SCALE GENOMIC DNA]</scope>
    <source>
        <strain evidence="7 8">YE2023</strain>
    </source>
</reference>
<comment type="catalytic activity">
    <reaction evidence="5">
        <text>7-aminomethyl-7-carbaguanine + guanosine(34) in tRNA = 7-aminomethyl-7-carbaguanosine(34) in tRNA + guanine</text>
        <dbReference type="Rhea" id="RHEA:24104"/>
        <dbReference type="Rhea" id="RHEA-COMP:10341"/>
        <dbReference type="Rhea" id="RHEA-COMP:10342"/>
        <dbReference type="ChEBI" id="CHEBI:16235"/>
        <dbReference type="ChEBI" id="CHEBI:58703"/>
        <dbReference type="ChEBI" id="CHEBI:74269"/>
        <dbReference type="ChEBI" id="CHEBI:82833"/>
        <dbReference type="EC" id="2.4.2.29"/>
    </reaction>
</comment>
<feature type="binding site" evidence="5">
    <location>
        <position position="294"/>
    </location>
    <ligand>
        <name>Zn(2+)</name>
        <dbReference type="ChEBI" id="CHEBI:29105"/>
    </ligand>
</feature>
<feature type="region of interest" description="RNA binding; important for wobble base 34 recognition" evidence="5">
    <location>
        <begin position="261"/>
        <end position="265"/>
    </location>
</feature>
<dbReference type="InterPro" id="IPR036511">
    <property type="entry name" value="TGT-like_sf"/>
</dbReference>
<evidence type="ECO:0000259" key="6">
    <source>
        <dbReference type="Pfam" id="PF01702"/>
    </source>
</evidence>
<dbReference type="HAMAP" id="MF_00168">
    <property type="entry name" value="Q_tRNA_Tgt"/>
    <property type="match status" value="1"/>
</dbReference>
<dbReference type="InterPro" id="IPR002616">
    <property type="entry name" value="tRNA_ribo_trans-like"/>
</dbReference>
<comment type="similarity">
    <text evidence="5">Belongs to the queuine tRNA-ribosyltransferase family.</text>
</comment>
<evidence type="ECO:0000256" key="4">
    <source>
        <dbReference type="ARBA" id="ARBA00022785"/>
    </source>
</evidence>
<dbReference type="Gene3D" id="3.20.20.105">
    <property type="entry name" value="Queuine tRNA-ribosyltransferase-like"/>
    <property type="match status" value="1"/>
</dbReference>
<dbReference type="Proteomes" id="UP001560267">
    <property type="component" value="Unassembled WGS sequence"/>
</dbReference>
<feature type="region of interest" description="RNA binding" evidence="5">
    <location>
        <begin position="237"/>
        <end position="243"/>
    </location>
</feature>
<dbReference type="Pfam" id="PF01702">
    <property type="entry name" value="TGT"/>
    <property type="match status" value="1"/>
</dbReference>
<comment type="caution">
    <text evidence="7">The sequence shown here is derived from an EMBL/GenBank/DDBJ whole genome shotgun (WGS) entry which is preliminary data.</text>
</comment>
<evidence type="ECO:0000256" key="3">
    <source>
        <dbReference type="ARBA" id="ARBA00022694"/>
    </source>
</evidence>
<feature type="binding site" evidence="5">
    <location>
        <position position="296"/>
    </location>
    <ligand>
        <name>Zn(2+)</name>
        <dbReference type="ChEBI" id="CHEBI:29105"/>
    </ligand>
</feature>
<dbReference type="NCBIfam" id="TIGR00449">
    <property type="entry name" value="tgt_general"/>
    <property type="match status" value="1"/>
</dbReference>
<feature type="binding site" evidence="5">
    <location>
        <position position="299"/>
    </location>
    <ligand>
        <name>Zn(2+)</name>
        <dbReference type="ChEBI" id="CHEBI:29105"/>
    </ligand>
</feature>
<evidence type="ECO:0000256" key="5">
    <source>
        <dbReference type="HAMAP-Rule" id="MF_00168"/>
    </source>
</evidence>
<feature type="binding site" evidence="5">
    <location>
        <position position="206"/>
    </location>
    <ligand>
        <name>substrate</name>
    </ligand>
</feature>
<comment type="pathway">
    <text evidence="5">tRNA modification; tRNA-queuosine biosynthesis.</text>
</comment>
<name>A0ABV3Y6Y0_9ACTN</name>
<evidence type="ECO:0000313" key="8">
    <source>
        <dbReference type="Proteomes" id="UP001560267"/>
    </source>
</evidence>
<accession>A0ABV3Y6Y0</accession>
<feature type="active site" description="Proton acceptor" evidence="5">
    <location>
        <position position="85"/>
    </location>
</feature>
<feature type="domain" description="tRNA-guanine(15) transglycosylase-like" evidence="6">
    <location>
        <begin position="7"/>
        <end position="353"/>
    </location>
</feature>
<sequence>MLQSSGAARRGRLSLRSGVVETPLFMPVATRGMVRLLPTQVVAELGYQVLLSNTYHLMLRPGAKVIAEMGGLNAFTGFAGASLTDSGGFQIMSLGATITTEGARFRNVYDGSWVTLTPEEAVSTQEMIGADIAMVLDVCTKLPNDRGVLERNLDLTSVWAERSRSVHNDDTQRLFGIVQGGVDSELRAVSAKAIVGLDFDGYAIGGLAVGESQDSTLDAIRATVSYLPPDRPRYLMGVGDPYLLAHGVALGVDMFDCVAPTRIARHGTALTQQGPLRVKGWGNRGLDEPLDADCNCRVCQSTSRGLLHHLIHVDAQSAGALLSVHNLSFQARLISRLRGAIEDHTIDELVANVDSIWRRSG</sequence>
<dbReference type="SUPFAM" id="SSF51713">
    <property type="entry name" value="tRNA-guanine transglycosylase"/>
    <property type="match status" value="1"/>
</dbReference>
<evidence type="ECO:0000313" key="7">
    <source>
        <dbReference type="EMBL" id="MEX6430706.1"/>
    </source>
</evidence>
<dbReference type="EC" id="2.4.2.29" evidence="5"/>
<dbReference type="InterPro" id="IPR050076">
    <property type="entry name" value="ArchSynthase1/Queuine_TRR"/>
</dbReference>
<keyword evidence="3 5" id="KW-0819">tRNA processing</keyword>
<keyword evidence="2 5" id="KW-0808">Transferase</keyword>
<dbReference type="EMBL" id="JBFSHR010000074">
    <property type="protein sequence ID" value="MEX6430706.1"/>
    <property type="molecule type" value="Genomic_DNA"/>
</dbReference>
<comment type="subunit">
    <text evidence="5">Homodimer. Within each dimer, one monomer is responsible for RNA recognition and catalysis, while the other monomer binds to the replacement base PreQ1.</text>
</comment>
<comment type="function">
    <text evidence="5">Catalyzes the base-exchange of a guanine (G) residue with the queuine precursor 7-aminomethyl-7-deazaguanine (PreQ1) at position 34 (anticodon wobble position) in tRNAs with GU(N) anticodons (tRNA-Asp, -Asn, -His and -Tyr). Catalysis occurs through a double-displacement mechanism. The nucleophile active site attacks the C1' of nucleotide 34 to detach the guanine base from the RNA, forming a covalent enzyme-RNA intermediate. The proton acceptor active site deprotonates the incoming PreQ1, allowing a nucleophilic attack on the C1' of the ribose to form the product. After dissociation, two additional enzymatic reactions on the tRNA convert PreQ1 to queuine (Q), resulting in the hypermodified nucleoside queuosine (7-(((4,5-cis-dihydroxy-2-cyclopenten-1-yl)amino)methyl)-7-deazaguanosine).</text>
</comment>
<comment type="cofactor">
    <cofactor evidence="5">
        <name>Zn(2+)</name>
        <dbReference type="ChEBI" id="CHEBI:29105"/>
    </cofactor>
    <text evidence="5">Binds 1 zinc ion per subunit.</text>
</comment>
<keyword evidence="5" id="KW-0862">Zinc</keyword>
<protein>
    <recommendedName>
        <fullName evidence="5">Queuine tRNA-ribosyltransferase</fullName>
        <ecNumber evidence="5">2.4.2.29</ecNumber>
    </recommendedName>
    <alternativeName>
        <fullName evidence="5">Guanine insertion enzyme</fullName>
    </alternativeName>
    <alternativeName>
        <fullName evidence="5">tRNA-guanine transglycosylase</fullName>
    </alternativeName>
</protein>
<feature type="active site" description="Nucleophile" evidence="5">
    <location>
        <position position="256"/>
    </location>
</feature>
<dbReference type="PANTHER" id="PTHR46499">
    <property type="entry name" value="QUEUINE TRNA-RIBOSYLTRANSFERASE"/>
    <property type="match status" value="1"/>
</dbReference>
<evidence type="ECO:0000256" key="1">
    <source>
        <dbReference type="ARBA" id="ARBA00022676"/>
    </source>
</evidence>
<dbReference type="GO" id="GO:0016757">
    <property type="term" value="F:glycosyltransferase activity"/>
    <property type="evidence" value="ECO:0007669"/>
    <property type="project" value="UniProtKB-KW"/>
</dbReference>
<keyword evidence="1 5" id="KW-0328">Glycosyltransferase</keyword>
<keyword evidence="4 5" id="KW-0671">Queuosine biosynthesis</keyword>
<keyword evidence="8" id="KW-1185">Reference proteome</keyword>
<gene>
    <name evidence="5 7" type="primary">tgt</name>
    <name evidence="7" type="ORF">AB6A68_12810</name>
</gene>